<dbReference type="PANTHER" id="PTHR30071:SF1">
    <property type="entry name" value="CYTOCHROME B_B6 PROTEIN-RELATED"/>
    <property type="match status" value="1"/>
</dbReference>
<dbReference type="PATRIC" id="fig|883169.3.peg.1540"/>
<dbReference type="NCBIfam" id="TIGR03144">
    <property type="entry name" value="cytochr_II_ccsB"/>
    <property type="match status" value="1"/>
</dbReference>
<reference evidence="9 12" key="1">
    <citation type="journal article" date="2012" name="J. Bacteriol.">
        <title>Draft Genome Sequence of Turicella otitidis ATCC 51513, Isolated from Middle Ear Fluid from a Child with Otitis Media.</title>
        <authorList>
            <person name="Brinkrolf K."/>
            <person name="Schneider J."/>
            <person name="Knecht M."/>
            <person name="Ruckert C."/>
            <person name="Tauch A."/>
        </authorList>
    </citation>
    <scope>NUCLEOTIDE SEQUENCE [LARGE SCALE GENOMIC DNA]</scope>
    <source>
        <strain evidence="9 12">ATCC 51513</strain>
    </source>
</reference>
<dbReference type="GO" id="GO:0017004">
    <property type="term" value="P:cytochrome complex assembly"/>
    <property type="evidence" value="ECO:0007669"/>
    <property type="project" value="UniProtKB-KW"/>
</dbReference>
<sequence>MPINSDLSLLSDYAIQGTFLAYLVALVLSLTSYVKLQGVIKNRRALKDREEVNDRELAAVGAGGSGDGAGEDPARPVEDLPTEGELDRREDSAHTWGKAAQSVVWLGIILHAAGIVARGYAVQRFPLGNLYEYMLAITGVAMLVAALVIQRKSLRFAWPWVLTAILVLLFYGSTKLYAESAPVVPALQSHWLPFHVTTVSVGGSLGLISGLFSALYLLRVWQPAGKERGVAGAIARPLPTARRLDEIAYRLAVFTLPILGVGILLGAIWADTAWGRPWGWDPKETLSFITWILYAAYLHARATAGWRVGAAWINILALAAMIFNLFFVNLVISGLHSYAGLN</sequence>
<proteinExistence type="predicted"/>
<comment type="subcellular location">
    <subcellularLocation>
        <location evidence="1">Membrane</location>
        <topology evidence="1">Multi-pass membrane protein</topology>
    </subcellularLocation>
</comment>
<dbReference type="EMBL" id="CAJZ01000207">
    <property type="protein sequence ID" value="CCI84110.1"/>
    <property type="molecule type" value="Genomic_DNA"/>
</dbReference>
<evidence type="ECO:0000313" key="10">
    <source>
        <dbReference type="EMBL" id="EJZ81471.1"/>
    </source>
</evidence>
<dbReference type="InterPro" id="IPR002541">
    <property type="entry name" value="Cyt_c_assembly"/>
</dbReference>
<evidence type="ECO:0000256" key="7">
    <source>
        <dbReference type="SAM" id="Phobius"/>
    </source>
</evidence>
<dbReference type="EMBL" id="AHAE01000075">
    <property type="protein sequence ID" value="EJZ81471.1"/>
    <property type="molecule type" value="Genomic_DNA"/>
</dbReference>
<evidence type="ECO:0000256" key="6">
    <source>
        <dbReference type="SAM" id="MobiDB-lite"/>
    </source>
</evidence>
<dbReference type="HOGENOM" id="CLU_049710_0_1_11"/>
<keyword evidence="5 7" id="KW-0472">Membrane</keyword>
<feature type="transmembrane region" description="Helical" evidence="7">
    <location>
        <begin position="133"/>
        <end position="149"/>
    </location>
</feature>
<dbReference type="eggNOG" id="COG0755">
    <property type="taxonomic scope" value="Bacteria"/>
</dbReference>
<evidence type="ECO:0000256" key="3">
    <source>
        <dbReference type="ARBA" id="ARBA00022748"/>
    </source>
</evidence>
<evidence type="ECO:0000313" key="11">
    <source>
        <dbReference type="Proteomes" id="UP000006078"/>
    </source>
</evidence>
<dbReference type="GO" id="GO:0005886">
    <property type="term" value="C:plasma membrane"/>
    <property type="evidence" value="ECO:0007669"/>
    <property type="project" value="TreeGrafter"/>
</dbReference>
<name>I7KK46_9CORY</name>
<keyword evidence="4 7" id="KW-1133">Transmembrane helix</keyword>
<feature type="domain" description="Cytochrome c assembly protein" evidence="8">
    <location>
        <begin position="128"/>
        <end position="336"/>
    </location>
</feature>
<keyword evidence="11" id="KW-1185">Reference proteome</keyword>
<dbReference type="OrthoDB" id="9814290at2"/>
<dbReference type="PANTHER" id="PTHR30071">
    <property type="entry name" value="HEME EXPORTER PROTEIN C"/>
    <property type="match status" value="1"/>
</dbReference>
<evidence type="ECO:0000256" key="1">
    <source>
        <dbReference type="ARBA" id="ARBA00004141"/>
    </source>
</evidence>
<dbReference type="Proteomes" id="UP000011016">
    <property type="component" value="Unassembled WGS sequence"/>
</dbReference>
<feature type="transmembrane region" description="Helical" evidence="7">
    <location>
        <begin position="13"/>
        <end position="34"/>
    </location>
</feature>
<feature type="transmembrane region" description="Helical" evidence="7">
    <location>
        <begin position="311"/>
        <end position="332"/>
    </location>
</feature>
<dbReference type="RefSeq" id="WP_004601488.1">
    <property type="nucleotide sequence ID" value="NZ_HF541868.1"/>
</dbReference>
<feature type="transmembrane region" description="Helical" evidence="7">
    <location>
        <begin position="103"/>
        <end position="121"/>
    </location>
</feature>
<evidence type="ECO:0000313" key="9">
    <source>
        <dbReference type="EMBL" id="CCI84110.1"/>
    </source>
</evidence>
<accession>I7KK46</accession>
<evidence type="ECO:0000256" key="2">
    <source>
        <dbReference type="ARBA" id="ARBA00022692"/>
    </source>
</evidence>
<organism evidence="9 12">
    <name type="scientific">Corynebacterium otitidis ATCC 51513</name>
    <dbReference type="NCBI Taxonomy" id="883169"/>
    <lineage>
        <taxon>Bacteria</taxon>
        <taxon>Bacillati</taxon>
        <taxon>Actinomycetota</taxon>
        <taxon>Actinomycetes</taxon>
        <taxon>Mycobacteriales</taxon>
        <taxon>Corynebacteriaceae</taxon>
        <taxon>Corynebacterium</taxon>
    </lineage>
</organism>
<comment type="caution">
    <text evidence="9">The sequence shown here is derived from an EMBL/GenBank/DDBJ whole genome shotgun (WGS) entry which is preliminary data.</text>
</comment>
<dbReference type="Proteomes" id="UP000006078">
    <property type="component" value="Unassembled WGS sequence"/>
</dbReference>
<feature type="transmembrane region" description="Helical" evidence="7">
    <location>
        <begin position="247"/>
        <end position="270"/>
    </location>
</feature>
<dbReference type="InterPro" id="IPR017562">
    <property type="entry name" value="Cyt_c_biogenesis_CcsA"/>
</dbReference>
<protein>
    <submittedName>
        <fullName evidence="9">Cytochrome c biogenesis protein ccsA</fullName>
    </submittedName>
    <submittedName>
        <fullName evidence="10">Cytochrome c-type biogenesis protein CcsB</fullName>
    </submittedName>
</protein>
<evidence type="ECO:0000313" key="12">
    <source>
        <dbReference type="Proteomes" id="UP000011016"/>
    </source>
</evidence>
<evidence type="ECO:0000256" key="5">
    <source>
        <dbReference type="ARBA" id="ARBA00023136"/>
    </source>
</evidence>
<evidence type="ECO:0000259" key="8">
    <source>
        <dbReference type="Pfam" id="PF01578"/>
    </source>
</evidence>
<dbReference type="AlphaFoldDB" id="I7KK46"/>
<dbReference type="STRING" id="29321.AAV33_08685"/>
<keyword evidence="3" id="KW-0201">Cytochrome c-type biogenesis</keyword>
<gene>
    <name evidence="9" type="primary">ccsA</name>
    <name evidence="9" type="ORF">BN46_1394</name>
    <name evidence="10" type="ORF">HMPREF9719_01598</name>
</gene>
<keyword evidence="2 7" id="KW-0812">Transmembrane</keyword>
<evidence type="ECO:0000256" key="4">
    <source>
        <dbReference type="ARBA" id="ARBA00022989"/>
    </source>
</evidence>
<reference evidence="10 11" key="2">
    <citation type="submission" date="2012-08" db="EMBL/GenBank/DDBJ databases">
        <title>The Genome Sequence of Turicella otitidis ATCC 51513.</title>
        <authorList>
            <consortium name="The Broad Institute Genome Sequencing Platform"/>
            <person name="Earl A."/>
            <person name="Ward D."/>
            <person name="Feldgarden M."/>
            <person name="Gevers D."/>
            <person name="Huys G."/>
            <person name="Walker B."/>
            <person name="Young S.K."/>
            <person name="Zeng Q."/>
            <person name="Gargeya S."/>
            <person name="Fitzgerald M."/>
            <person name="Haas B."/>
            <person name="Abouelleil A."/>
            <person name="Alvarado L."/>
            <person name="Arachchi H.M."/>
            <person name="Berlin A.M."/>
            <person name="Chapman S.B."/>
            <person name="Goldberg J."/>
            <person name="Griggs A."/>
            <person name="Gujja S."/>
            <person name="Hansen M."/>
            <person name="Howarth C."/>
            <person name="Imamovic A."/>
            <person name="Larimer J."/>
            <person name="McCowen C."/>
            <person name="Montmayeur A."/>
            <person name="Murphy C."/>
            <person name="Neiman D."/>
            <person name="Pearson M."/>
            <person name="Priest M."/>
            <person name="Roberts A."/>
            <person name="Saif S."/>
            <person name="Shea T."/>
            <person name="Sisk P."/>
            <person name="Sykes S."/>
            <person name="Wortman J."/>
            <person name="Nusbaum C."/>
            <person name="Birren B."/>
        </authorList>
    </citation>
    <scope>NUCLEOTIDE SEQUENCE [LARGE SCALE GENOMIC DNA]</scope>
    <source>
        <strain evidence="10 11">ATCC 51513</strain>
    </source>
</reference>
<feature type="region of interest" description="Disordered" evidence="6">
    <location>
        <begin position="60"/>
        <end position="91"/>
    </location>
</feature>
<feature type="transmembrane region" description="Helical" evidence="7">
    <location>
        <begin position="194"/>
        <end position="218"/>
    </location>
</feature>
<dbReference type="GO" id="GO:0020037">
    <property type="term" value="F:heme binding"/>
    <property type="evidence" value="ECO:0007669"/>
    <property type="project" value="InterPro"/>
</dbReference>
<feature type="transmembrane region" description="Helical" evidence="7">
    <location>
        <begin position="285"/>
        <end position="304"/>
    </location>
</feature>
<feature type="transmembrane region" description="Helical" evidence="7">
    <location>
        <begin position="156"/>
        <end position="174"/>
    </location>
</feature>
<dbReference type="InterPro" id="IPR045062">
    <property type="entry name" value="Cyt_c_biogenesis_CcsA/CcmC"/>
</dbReference>
<dbReference type="Pfam" id="PF01578">
    <property type="entry name" value="Cytochrom_C_asm"/>
    <property type="match status" value="1"/>
</dbReference>